<accession>A0A0K9YM77</accession>
<dbReference type="SMART" id="SM01049">
    <property type="entry name" value="Cache_2"/>
    <property type="match status" value="1"/>
</dbReference>
<evidence type="ECO:0000256" key="6">
    <source>
        <dbReference type="ARBA" id="ARBA00023224"/>
    </source>
</evidence>
<organism evidence="13 14">
    <name type="scientific">Brevibacillus reuszeri</name>
    <dbReference type="NCBI Taxonomy" id="54915"/>
    <lineage>
        <taxon>Bacteria</taxon>
        <taxon>Bacillati</taxon>
        <taxon>Bacillota</taxon>
        <taxon>Bacilli</taxon>
        <taxon>Bacillales</taxon>
        <taxon>Paenibacillaceae</taxon>
        <taxon>Brevibacillus</taxon>
    </lineage>
</organism>
<evidence type="ECO:0000256" key="2">
    <source>
        <dbReference type="ARBA" id="ARBA00022475"/>
    </source>
</evidence>
<feature type="transmembrane region" description="Helical" evidence="9">
    <location>
        <begin position="196"/>
        <end position="219"/>
    </location>
</feature>
<dbReference type="AlphaFoldDB" id="A0A0K9YM77"/>
<keyword evidence="2" id="KW-1003">Cell membrane</keyword>
<dbReference type="GO" id="GO:0007165">
    <property type="term" value="P:signal transduction"/>
    <property type="evidence" value="ECO:0007669"/>
    <property type="project" value="UniProtKB-KW"/>
</dbReference>
<dbReference type="PANTHER" id="PTHR32089">
    <property type="entry name" value="METHYL-ACCEPTING CHEMOTAXIS PROTEIN MCPB"/>
    <property type="match status" value="1"/>
</dbReference>
<evidence type="ECO:0000256" key="7">
    <source>
        <dbReference type="ARBA" id="ARBA00029447"/>
    </source>
</evidence>
<dbReference type="EMBL" id="LGIQ01000011">
    <property type="protein sequence ID" value="KNB69776.1"/>
    <property type="molecule type" value="Genomic_DNA"/>
</dbReference>
<comment type="subcellular location">
    <subcellularLocation>
        <location evidence="1">Cell membrane</location>
        <topology evidence="1">Multi-pass membrane protein</topology>
    </subcellularLocation>
</comment>
<dbReference type="Proteomes" id="UP000319578">
    <property type="component" value="Unassembled WGS sequence"/>
</dbReference>
<keyword evidence="6 8" id="KW-0807">Transducer</keyword>
<evidence type="ECO:0000259" key="10">
    <source>
        <dbReference type="PROSITE" id="PS50111"/>
    </source>
</evidence>
<comment type="caution">
    <text evidence="13">The sequence shown here is derived from an EMBL/GenBank/DDBJ whole genome shotgun (WGS) entry which is preliminary data.</text>
</comment>
<keyword evidence="15" id="KW-1185">Reference proteome</keyword>
<dbReference type="CDD" id="cd11386">
    <property type="entry name" value="MCP_signal"/>
    <property type="match status" value="1"/>
</dbReference>
<dbReference type="Proteomes" id="UP000036834">
    <property type="component" value="Unassembled WGS sequence"/>
</dbReference>
<dbReference type="Gene3D" id="1.10.287.950">
    <property type="entry name" value="Methyl-accepting chemotaxis protein"/>
    <property type="match status" value="1"/>
</dbReference>
<protein>
    <submittedName>
        <fullName evidence="12">Chemotaxis protein</fullName>
    </submittedName>
</protein>
<dbReference type="Pfam" id="PF17200">
    <property type="entry name" value="sCache_2"/>
    <property type="match status" value="1"/>
</dbReference>
<gene>
    <name evidence="13" type="ORF">ADS79_28450</name>
    <name evidence="12" type="ORF">BRE01_25850</name>
</gene>
<reference evidence="14" key="1">
    <citation type="submission" date="2015-07" db="EMBL/GenBank/DDBJ databases">
        <title>Genome sequencing project for genomic taxonomy and phylogenomics of Bacillus-like bacteria.</title>
        <authorList>
            <person name="Liu B."/>
            <person name="Wang J."/>
            <person name="Zhu Y."/>
            <person name="Liu G."/>
            <person name="Chen Q."/>
            <person name="Chen Z."/>
            <person name="Lan J."/>
            <person name="Che J."/>
            <person name="Ge C."/>
            <person name="Shi H."/>
            <person name="Pan Z."/>
            <person name="Liu X."/>
        </authorList>
    </citation>
    <scope>NUCLEOTIDE SEQUENCE [LARGE SCALE GENOMIC DNA]</scope>
    <source>
        <strain evidence="14">DSM 9887</strain>
    </source>
</reference>
<dbReference type="PROSITE" id="PS50885">
    <property type="entry name" value="HAMP"/>
    <property type="match status" value="1"/>
</dbReference>
<dbReference type="CDD" id="cd12912">
    <property type="entry name" value="PDC2_MCP_like"/>
    <property type="match status" value="1"/>
</dbReference>
<dbReference type="Gene3D" id="3.30.450.20">
    <property type="entry name" value="PAS domain"/>
    <property type="match status" value="1"/>
</dbReference>
<keyword evidence="3 9" id="KW-0812">Transmembrane</keyword>
<reference evidence="12 15" key="3">
    <citation type="submission" date="2019-06" db="EMBL/GenBank/DDBJ databases">
        <title>Whole genome shotgun sequence of Brevibacillus reuszeri NBRC 15719.</title>
        <authorList>
            <person name="Hosoyama A."/>
            <person name="Uohara A."/>
            <person name="Ohji S."/>
            <person name="Ichikawa N."/>
        </authorList>
    </citation>
    <scope>NUCLEOTIDE SEQUENCE [LARGE SCALE GENOMIC DNA]</scope>
    <source>
        <strain evidence="12 15">NBRC 15719</strain>
    </source>
</reference>
<dbReference type="RefSeq" id="WP_049741811.1">
    <property type="nucleotide sequence ID" value="NZ_BJON01000009.1"/>
</dbReference>
<dbReference type="OrthoDB" id="9810264at2"/>
<name>A0A0K9YM77_9BACL</name>
<dbReference type="PATRIC" id="fig|54915.3.peg.4896"/>
<dbReference type="SUPFAM" id="SSF58104">
    <property type="entry name" value="Methyl-accepting chemotaxis protein (MCP) signaling domain"/>
    <property type="match status" value="1"/>
</dbReference>
<dbReference type="InterPro" id="IPR004089">
    <property type="entry name" value="MCPsignal_dom"/>
</dbReference>
<evidence type="ECO:0000256" key="3">
    <source>
        <dbReference type="ARBA" id="ARBA00022692"/>
    </source>
</evidence>
<dbReference type="InterPro" id="IPR003660">
    <property type="entry name" value="HAMP_dom"/>
</dbReference>
<dbReference type="Pfam" id="PF00672">
    <property type="entry name" value="HAMP"/>
    <property type="match status" value="1"/>
</dbReference>
<proteinExistence type="inferred from homology"/>
<evidence type="ECO:0000313" key="14">
    <source>
        <dbReference type="Proteomes" id="UP000036834"/>
    </source>
</evidence>
<dbReference type="STRING" id="54915.ADS79_28450"/>
<evidence type="ECO:0000256" key="4">
    <source>
        <dbReference type="ARBA" id="ARBA00022989"/>
    </source>
</evidence>
<keyword evidence="4 9" id="KW-1133">Transmembrane helix</keyword>
<feature type="domain" description="HAMP" evidence="11">
    <location>
        <begin position="220"/>
        <end position="273"/>
    </location>
</feature>
<evidence type="ECO:0000256" key="9">
    <source>
        <dbReference type="SAM" id="Phobius"/>
    </source>
</evidence>
<comment type="similarity">
    <text evidence="7">Belongs to the methyl-accepting chemotaxis (MCP) protein family.</text>
</comment>
<dbReference type="InterPro" id="IPR033480">
    <property type="entry name" value="sCache_2"/>
</dbReference>
<dbReference type="SMART" id="SM00283">
    <property type="entry name" value="MA"/>
    <property type="match status" value="1"/>
</dbReference>
<dbReference type="PROSITE" id="PS50111">
    <property type="entry name" value="CHEMOTAXIS_TRANSDUC_2"/>
    <property type="match status" value="1"/>
</dbReference>
<evidence type="ECO:0000313" key="12">
    <source>
        <dbReference type="EMBL" id="GED68883.1"/>
    </source>
</evidence>
<dbReference type="PANTHER" id="PTHR32089:SF112">
    <property type="entry name" value="LYSOZYME-LIKE PROTEIN-RELATED"/>
    <property type="match status" value="1"/>
</dbReference>
<evidence type="ECO:0000259" key="11">
    <source>
        <dbReference type="PROSITE" id="PS50885"/>
    </source>
</evidence>
<reference evidence="13" key="2">
    <citation type="submission" date="2015-07" db="EMBL/GenBank/DDBJ databases">
        <title>MeaNS - Measles Nucleotide Surveillance Program.</title>
        <authorList>
            <person name="Tran T."/>
            <person name="Druce J."/>
        </authorList>
    </citation>
    <scope>NUCLEOTIDE SEQUENCE</scope>
    <source>
        <strain evidence="13">DSM 9887</strain>
    </source>
</reference>
<evidence type="ECO:0000313" key="15">
    <source>
        <dbReference type="Proteomes" id="UP000319578"/>
    </source>
</evidence>
<dbReference type="CDD" id="cd06225">
    <property type="entry name" value="HAMP"/>
    <property type="match status" value="1"/>
</dbReference>
<evidence type="ECO:0000313" key="13">
    <source>
        <dbReference type="EMBL" id="KNB69776.1"/>
    </source>
</evidence>
<feature type="domain" description="Methyl-accepting transducer" evidence="10">
    <location>
        <begin position="292"/>
        <end position="563"/>
    </location>
</feature>
<keyword evidence="5 9" id="KW-0472">Membrane</keyword>
<dbReference type="GO" id="GO:0005886">
    <property type="term" value="C:plasma membrane"/>
    <property type="evidence" value="ECO:0007669"/>
    <property type="project" value="UniProtKB-SubCell"/>
</dbReference>
<dbReference type="Pfam" id="PF00015">
    <property type="entry name" value="MCPsignal"/>
    <property type="match status" value="1"/>
</dbReference>
<dbReference type="EMBL" id="BJON01000009">
    <property type="protein sequence ID" value="GED68883.1"/>
    <property type="molecule type" value="Genomic_DNA"/>
</dbReference>
<sequence>MRVTIRKKLVIVCLLLLAIPTLLTGIIGYTVAKDGLNELSQTGLKNSVRLVISMIDVINEDVKSGKISLEEAQELVKTHILGPKTADGKRTITKEFDFGKNGYMFAYDKQGNLILHPNSEGQNFLDKQDPDGVYFARNIFEQGLNGGGFTYYKWPLPDDPNALEPKIAYSQVDPNWGWIIIVGSYMSDYNSNANQIIYVLLIITGCALLVGTAIVVLFANHIAKPLVKLTALVKRMDNGDLTVEPLQVKNKDEIGQLCDSFNGMSLKWREIIGDVAETSQQLAASSEQLAASSEQTERATEQIAQAIQEVSIGAEKQTVNMKDADDRVTEVSTRLQQLSSSMTAVAALATKTNQKAFSGNEVVAQTINQISLIQQTSSTTANDIIHLNEKSKHITHIVEVITQIANQTNLLALNAAIEAARAGEHGRGFAVVADEVRKLAEESAKAAGDIRAIIEQVQLDTEQAVSRMQDGTGVVQDGITMIEQTGELFTDIVKMIENISQESQEVVGIVETIHAESQIMVESIQEVSQISEQSSGNIQNIAAASEEQNATMEEVSATAGALSKMALDLQDSLSRFKM</sequence>
<evidence type="ECO:0000256" key="8">
    <source>
        <dbReference type="PROSITE-ProRule" id="PRU00284"/>
    </source>
</evidence>
<evidence type="ECO:0000256" key="1">
    <source>
        <dbReference type="ARBA" id="ARBA00004651"/>
    </source>
</evidence>
<evidence type="ECO:0000256" key="5">
    <source>
        <dbReference type="ARBA" id="ARBA00023136"/>
    </source>
</evidence>
<dbReference type="SMART" id="SM00304">
    <property type="entry name" value="HAMP"/>
    <property type="match status" value="1"/>
</dbReference>